<dbReference type="SUPFAM" id="SSF53474">
    <property type="entry name" value="alpha/beta-Hydrolases"/>
    <property type="match status" value="1"/>
</dbReference>
<dbReference type="Proteomes" id="UP001270362">
    <property type="component" value="Unassembled WGS sequence"/>
</dbReference>
<dbReference type="PANTHER" id="PTHR10655">
    <property type="entry name" value="LYSOPHOSPHOLIPASE-RELATED"/>
    <property type="match status" value="1"/>
</dbReference>
<reference evidence="3" key="1">
    <citation type="journal article" date="2023" name="Mol. Phylogenet. Evol.">
        <title>Genome-scale phylogeny and comparative genomics of the fungal order Sordariales.</title>
        <authorList>
            <person name="Hensen N."/>
            <person name="Bonometti L."/>
            <person name="Westerberg I."/>
            <person name="Brannstrom I.O."/>
            <person name="Guillou S."/>
            <person name="Cros-Aarteil S."/>
            <person name="Calhoun S."/>
            <person name="Haridas S."/>
            <person name="Kuo A."/>
            <person name="Mondo S."/>
            <person name="Pangilinan J."/>
            <person name="Riley R."/>
            <person name="LaButti K."/>
            <person name="Andreopoulos B."/>
            <person name="Lipzen A."/>
            <person name="Chen C."/>
            <person name="Yan M."/>
            <person name="Daum C."/>
            <person name="Ng V."/>
            <person name="Clum A."/>
            <person name="Steindorff A."/>
            <person name="Ohm R.A."/>
            <person name="Martin F."/>
            <person name="Silar P."/>
            <person name="Natvig D.O."/>
            <person name="Lalanne C."/>
            <person name="Gautier V."/>
            <person name="Ament-Velasquez S.L."/>
            <person name="Kruys A."/>
            <person name="Hutchinson M.I."/>
            <person name="Powell A.J."/>
            <person name="Barry K."/>
            <person name="Miller A.N."/>
            <person name="Grigoriev I.V."/>
            <person name="Debuchy R."/>
            <person name="Gladieux P."/>
            <person name="Hiltunen Thoren M."/>
            <person name="Johannesson H."/>
        </authorList>
    </citation>
    <scope>NUCLEOTIDE SEQUENCE</scope>
    <source>
        <strain evidence="3">CBS 314.62</strain>
    </source>
</reference>
<reference evidence="3" key="2">
    <citation type="submission" date="2023-06" db="EMBL/GenBank/DDBJ databases">
        <authorList>
            <consortium name="Lawrence Berkeley National Laboratory"/>
            <person name="Haridas S."/>
            <person name="Hensen N."/>
            <person name="Bonometti L."/>
            <person name="Westerberg I."/>
            <person name="Brannstrom I.O."/>
            <person name="Guillou S."/>
            <person name="Cros-Aarteil S."/>
            <person name="Calhoun S."/>
            <person name="Kuo A."/>
            <person name="Mondo S."/>
            <person name="Pangilinan J."/>
            <person name="Riley R."/>
            <person name="Labutti K."/>
            <person name="Andreopoulos B."/>
            <person name="Lipzen A."/>
            <person name="Chen C."/>
            <person name="Yanf M."/>
            <person name="Daum C."/>
            <person name="Ng V."/>
            <person name="Clum A."/>
            <person name="Steindorff A."/>
            <person name="Ohm R."/>
            <person name="Martin F."/>
            <person name="Silar P."/>
            <person name="Natvig D."/>
            <person name="Lalanne C."/>
            <person name="Gautier V."/>
            <person name="Ament-Velasquez S.L."/>
            <person name="Kruys A."/>
            <person name="Hutchinson M.I."/>
            <person name="Powell A.J."/>
            <person name="Barry K."/>
            <person name="Miller A.N."/>
            <person name="Grigoriev I.V."/>
            <person name="Debuchy R."/>
            <person name="Gladieux P."/>
            <person name="Thoren M.H."/>
            <person name="Johannesson H."/>
        </authorList>
    </citation>
    <scope>NUCLEOTIDE SEQUENCE</scope>
    <source>
        <strain evidence="3">CBS 314.62</strain>
    </source>
</reference>
<feature type="domain" description="Phospholipase/carboxylesterase/thioesterase" evidence="2">
    <location>
        <begin position="58"/>
        <end position="177"/>
    </location>
</feature>
<evidence type="ECO:0000313" key="4">
    <source>
        <dbReference type="Proteomes" id="UP001270362"/>
    </source>
</evidence>
<evidence type="ECO:0000259" key="2">
    <source>
        <dbReference type="Pfam" id="PF02230"/>
    </source>
</evidence>
<dbReference type="GO" id="GO:0008474">
    <property type="term" value="F:palmitoyl-(protein) hydrolase activity"/>
    <property type="evidence" value="ECO:0007669"/>
    <property type="project" value="TreeGrafter"/>
</dbReference>
<dbReference type="GO" id="GO:0052689">
    <property type="term" value="F:carboxylic ester hydrolase activity"/>
    <property type="evidence" value="ECO:0007669"/>
    <property type="project" value="TreeGrafter"/>
</dbReference>
<evidence type="ECO:0000256" key="1">
    <source>
        <dbReference type="ARBA" id="ARBA00006499"/>
    </source>
</evidence>
<dbReference type="GO" id="GO:0005737">
    <property type="term" value="C:cytoplasm"/>
    <property type="evidence" value="ECO:0007669"/>
    <property type="project" value="TreeGrafter"/>
</dbReference>
<dbReference type="InterPro" id="IPR050565">
    <property type="entry name" value="LYPA1-2/EST-like"/>
</dbReference>
<keyword evidence="3" id="KW-0378">Hydrolase</keyword>
<keyword evidence="4" id="KW-1185">Reference proteome</keyword>
<protein>
    <submittedName>
        <fullName evidence="3">Alpha/Beta hydrolase protein</fullName>
    </submittedName>
</protein>
<dbReference type="Pfam" id="PF02230">
    <property type="entry name" value="Abhydrolase_2"/>
    <property type="match status" value="1"/>
</dbReference>
<dbReference type="AlphaFoldDB" id="A0AAE0WYR0"/>
<dbReference type="InterPro" id="IPR029058">
    <property type="entry name" value="AB_hydrolase_fold"/>
</dbReference>
<name>A0AAE0WYR0_9PEZI</name>
<dbReference type="InterPro" id="IPR003140">
    <property type="entry name" value="PLipase/COase/thioEstase"/>
</dbReference>
<proteinExistence type="inferred from homology"/>
<evidence type="ECO:0000313" key="3">
    <source>
        <dbReference type="EMBL" id="KAK3681025.1"/>
    </source>
</evidence>
<dbReference type="Gene3D" id="3.40.50.1820">
    <property type="entry name" value="alpha/beta hydrolase"/>
    <property type="match status" value="1"/>
</dbReference>
<dbReference type="EMBL" id="JAULSO010000008">
    <property type="protein sequence ID" value="KAK3681025.1"/>
    <property type="molecule type" value="Genomic_DNA"/>
</dbReference>
<comment type="similarity">
    <text evidence="1">Belongs to the AB hydrolase superfamily. AB hydrolase 2 family.</text>
</comment>
<sequence>MPLPHIVNSAAGYAHTHTIILLHGRDSDAEEFALEFFECEESIPDNVDATNSPVDRRTIQALFPTVRWVFPPAEPLRSERFGVEISQWFDMWAAEDPQARSQTQLPGLQASVGRLCRVVEEEETLLPRSRIVLGGISQGFATALATLFADGRGGFAGLCGFSSWIPLADGTASAISQESPRDQLVAMQRMYGGSNTCRQEELSPLPQLTRIPILLEHCTDDGVIAVDNGIRMRETLLGLGFRDVEWREYDTGGHWINEPRGVDDLVRFLRRVMKTTTIDLSPTTAETPTISRS</sequence>
<dbReference type="PANTHER" id="PTHR10655:SF63">
    <property type="entry name" value="PHOSPHOLIPASE_CARBOXYLESTERASE_THIOESTERASE DOMAIN-CONTAINING PROTEIN"/>
    <property type="match status" value="1"/>
</dbReference>
<comment type="caution">
    <text evidence="3">The sequence shown here is derived from an EMBL/GenBank/DDBJ whole genome shotgun (WGS) entry which is preliminary data.</text>
</comment>
<accession>A0AAE0WYR0</accession>
<organism evidence="3 4">
    <name type="scientific">Podospora appendiculata</name>
    <dbReference type="NCBI Taxonomy" id="314037"/>
    <lineage>
        <taxon>Eukaryota</taxon>
        <taxon>Fungi</taxon>
        <taxon>Dikarya</taxon>
        <taxon>Ascomycota</taxon>
        <taxon>Pezizomycotina</taxon>
        <taxon>Sordariomycetes</taxon>
        <taxon>Sordariomycetidae</taxon>
        <taxon>Sordariales</taxon>
        <taxon>Podosporaceae</taxon>
        <taxon>Podospora</taxon>
    </lineage>
</organism>
<gene>
    <name evidence="3" type="ORF">B0T22DRAFT_310038</name>
</gene>